<proteinExistence type="predicted"/>
<evidence type="ECO:0000313" key="2">
    <source>
        <dbReference type="EMBL" id="MDM4016852.1"/>
    </source>
</evidence>
<dbReference type="InterPro" id="IPR000182">
    <property type="entry name" value="GNAT_dom"/>
</dbReference>
<dbReference type="InterPro" id="IPR016181">
    <property type="entry name" value="Acyl_CoA_acyltransferase"/>
</dbReference>
<keyword evidence="2" id="KW-0808">Transferase</keyword>
<sequence length="151" mass="17329">MPLQIRTDESIAAETRDTLNHWLRDFNRTANPVWWAASDEALQPRPLFTTAHDENDRLLGGLIGNSVMKWLRIDIMAVSESARRRGVGRRLLQAAEDEAVRRGCVYAFVDTMSYQAPEFYQRCAYQISGSIPDWDSHDHTKFFLTKSLVVV</sequence>
<dbReference type="SUPFAM" id="SSF55729">
    <property type="entry name" value="Acyl-CoA N-acyltransferases (Nat)"/>
    <property type="match status" value="1"/>
</dbReference>
<dbReference type="Proteomes" id="UP001239462">
    <property type="component" value="Unassembled WGS sequence"/>
</dbReference>
<keyword evidence="2" id="KW-0012">Acyltransferase</keyword>
<dbReference type="PROSITE" id="PS51186">
    <property type="entry name" value="GNAT"/>
    <property type="match status" value="1"/>
</dbReference>
<dbReference type="Gene3D" id="3.40.630.30">
    <property type="match status" value="1"/>
</dbReference>
<feature type="domain" description="N-acetyltransferase" evidence="1">
    <location>
        <begin position="9"/>
        <end position="149"/>
    </location>
</feature>
<comment type="caution">
    <text evidence="2">The sequence shown here is derived from an EMBL/GenBank/DDBJ whole genome shotgun (WGS) entry which is preliminary data.</text>
</comment>
<protein>
    <submittedName>
        <fullName evidence="2">GNAT family N-acetyltransferase</fullName>
        <ecNumber evidence="2">2.3.1.-</ecNumber>
    </submittedName>
</protein>
<accession>A0ABT7PK37</accession>
<keyword evidence="3" id="KW-1185">Reference proteome</keyword>
<evidence type="ECO:0000313" key="3">
    <source>
        <dbReference type="Proteomes" id="UP001239462"/>
    </source>
</evidence>
<reference evidence="2 3" key="1">
    <citation type="submission" date="2023-06" db="EMBL/GenBank/DDBJ databases">
        <title>Roseiconus lacunae JC819 isolated from Gulf of Mannar region, Tamil Nadu.</title>
        <authorList>
            <person name="Pk S."/>
            <person name="Ch S."/>
            <person name="Ch V.R."/>
        </authorList>
    </citation>
    <scope>NUCLEOTIDE SEQUENCE [LARGE SCALE GENOMIC DNA]</scope>
    <source>
        <strain evidence="2 3">JC819</strain>
    </source>
</reference>
<dbReference type="Pfam" id="PF00583">
    <property type="entry name" value="Acetyltransf_1"/>
    <property type="match status" value="1"/>
</dbReference>
<dbReference type="RefSeq" id="WP_289164449.1">
    <property type="nucleotide sequence ID" value="NZ_JASZZN010000010.1"/>
</dbReference>
<dbReference type="EMBL" id="JASZZN010000010">
    <property type="protein sequence ID" value="MDM4016852.1"/>
    <property type="molecule type" value="Genomic_DNA"/>
</dbReference>
<dbReference type="GO" id="GO:0016746">
    <property type="term" value="F:acyltransferase activity"/>
    <property type="evidence" value="ECO:0007669"/>
    <property type="project" value="UniProtKB-KW"/>
</dbReference>
<name>A0ABT7PK37_9BACT</name>
<gene>
    <name evidence="2" type="ORF">QTN89_15505</name>
</gene>
<evidence type="ECO:0000259" key="1">
    <source>
        <dbReference type="PROSITE" id="PS51186"/>
    </source>
</evidence>
<organism evidence="2 3">
    <name type="scientific">Roseiconus lacunae</name>
    <dbReference type="NCBI Taxonomy" id="2605694"/>
    <lineage>
        <taxon>Bacteria</taxon>
        <taxon>Pseudomonadati</taxon>
        <taxon>Planctomycetota</taxon>
        <taxon>Planctomycetia</taxon>
        <taxon>Pirellulales</taxon>
        <taxon>Pirellulaceae</taxon>
        <taxon>Roseiconus</taxon>
    </lineage>
</organism>
<dbReference type="EC" id="2.3.1.-" evidence="2"/>